<sequence length="74" mass="8105">MPDDAHQQPDSMHTGRGQHPYSNSSKEMVPVYITASTQIEEISTRGCGTQSGDQPMFSIQNLVNDPRASICIPD</sequence>
<gene>
    <name evidence="2" type="ORF">CHS0354_007718</name>
</gene>
<reference evidence="2" key="3">
    <citation type="submission" date="2023-05" db="EMBL/GenBank/DDBJ databases">
        <authorList>
            <person name="Smith C.H."/>
        </authorList>
    </citation>
    <scope>NUCLEOTIDE SEQUENCE</scope>
    <source>
        <strain evidence="2">CHS0354</strain>
        <tissue evidence="2">Mantle</tissue>
    </source>
</reference>
<reference evidence="2" key="1">
    <citation type="journal article" date="2021" name="Genome Biol. Evol.">
        <title>A High-Quality Reference Genome for a Parasitic Bivalve with Doubly Uniparental Inheritance (Bivalvia: Unionida).</title>
        <authorList>
            <person name="Smith C.H."/>
        </authorList>
    </citation>
    <scope>NUCLEOTIDE SEQUENCE</scope>
    <source>
        <strain evidence="2">CHS0354</strain>
    </source>
</reference>
<evidence type="ECO:0000313" key="2">
    <source>
        <dbReference type="EMBL" id="KAK3592716.1"/>
    </source>
</evidence>
<dbReference type="Proteomes" id="UP001195483">
    <property type="component" value="Unassembled WGS sequence"/>
</dbReference>
<evidence type="ECO:0000256" key="1">
    <source>
        <dbReference type="SAM" id="MobiDB-lite"/>
    </source>
</evidence>
<proteinExistence type="predicted"/>
<reference evidence="2" key="2">
    <citation type="journal article" date="2021" name="Genome Biol. Evol.">
        <title>Developing a high-quality reference genome for a parasitic bivalve with doubly uniparental inheritance (Bivalvia: Unionida).</title>
        <authorList>
            <person name="Smith C.H."/>
        </authorList>
    </citation>
    <scope>NUCLEOTIDE SEQUENCE</scope>
    <source>
        <strain evidence="2">CHS0354</strain>
        <tissue evidence="2">Mantle</tissue>
    </source>
</reference>
<protein>
    <submittedName>
        <fullName evidence="2">Uncharacterized protein</fullName>
    </submittedName>
</protein>
<dbReference type="EMBL" id="JAEAOA010000526">
    <property type="protein sequence ID" value="KAK3592716.1"/>
    <property type="molecule type" value="Genomic_DNA"/>
</dbReference>
<organism evidence="2 3">
    <name type="scientific">Potamilus streckersoni</name>
    <dbReference type="NCBI Taxonomy" id="2493646"/>
    <lineage>
        <taxon>Eukaryota</taxon>
        <taxon>Metazoa</taxon>
        <taxon>Spiralia</taxon>
        <taxon>Lophotrochozoa</taxon>
        <taxon>Mollusca</taxon>
        <taxon>Bivalvia</taxon>
        <taxon>Autobranchia</taxon>
        <taxon>Heteroconchia</taxon>
        <taxon>Palaeoheterodonta</taxon>
        <taxon>Unionida</taxon>
        <taxon>Unionoidea</taxon>
        <taxon>Unionidae</taxon>
        <taxon>Ambleminae</taxon>
        <taxon>Lampsilini</taxon>
        <taxon>Potamilus</taxon>
    </lineage>
</organism>
<accession>A0AAE0SIP3</accession>
<feature type="region of interest" description="Disordered" evidence="1">
    <location>
        <begin position="1"/>
        <end position="26"/>
    </location>
</feature>
<keyword evidence="3" id="KW-1185">Reference proteome</keyword>
<evidence type="ECO:0000313" key="3">
    <source>
        <dbReference type="Proteomes" id="UP001195483"/>
    </source>
</evidence>
<name>A0AAE0SIP3_9BIVA</name>
<comment type="caution">
    <text evidence="2">The sequence shown here is derived from an EMBL/GenBank/DDBJ whole genome shotgun (WGS) entry which is preliminary data.</text>
</comment>
<dbReference type="AlphaFoldDB" id="A0AAE0SIP3"/>